<keyword evidence="1" id="KW-0472">Membrane</keyword>
<dbReference type="EMBL" id="CAJNIZ010013113">
    <property type="protein sequence ID" value="CAE7343554.1"/>
    <property type="molecule type" value="Genomic_DNA"/>
</dbReference>
<evidence type="ECO:0000313" key="3">
    <source>
        <dbReference type="Proteomes" id="UP000649617"/>
    </source>
</evidence>
<protein>
    <submittedName>
        <fullName evidence="2">SELP protein</fullName>
    </submittedName>
</protein>
<keyword evidence="1" id="KW-0812">Transmembrane</keyword>
<gene>
    <name evidence="2" type="primary">SELP</name>
    <name evidence="2" type="ORF">SPIL2461_LOCUS8123</name>
</gene>
<name>A0A812PR45_SYMPI</name>
<keyword evidence="3" id="KW-1185">Reference proteome</keyword>
<comment type="caution">
    <text evidence="2">The sequence shown here is derived from an EMBL/GenBank/DDBJ whole genome shotgun (WGS) entry which is preliminary data.</text>
</comment>
<dbReference type="Proteomes" id="UP000649617">
    <property type="component" value="Unassembled WGS sequence"/>
</dbReference>
<accession>A0A812PR45</accession>
<dbReference type="AlphaFoldDB" id="A0A812PR45"/>
<evidence type="ECO:0000256" key="1">
    <source>
        <dbReference type="SAM" id="Phobius"/>
    </source>
</evidence>
<organism evidence="2 3">
    <name type="scientific">Symbiodinium pilosum</name>
    <name type="common">Dinoflagellate</name>
    <dbReference type="NCBI Taxonomy" id="2952"/>
    <lineage>
        <taxon>Eukaryota</taxon>
        <taxon>Sar</taxon>
        <taxon>Alveolata</taxon>
        <taxon>Dinophyceae</taxon>
        <taxon>Suessiales</taxon>
        <taxon>Symbiodiniaceae</taxon>
        <taxon>Symbiodinium</taxon>
    </lineage>
</organism>
<keyword evidence="1" id="KW-1133">Transmembrane helix</keyword>
<evidence type="ECO:0000313" key="2">
    <source>
        <dbReference type="EMBL" id="CAE7343554.1"/>
    </source>
</evidence>
<feature type="transmembrane region" description="Helical" evidence="1">
    <location>
        <begin position="183"/>
        <end position="206"/>
    </location>
</feature>
<sequence>MPATTSATVTISATTVTETSRTSTTSTFALLLRIVGELDLLMSQPDSVNASAVPEGLAKGLAEMLGLDSVEVYRNTTLEENATEEGLVRMVFVADAEFYISEEAENFLLQMRGLSDMTGLQVKDLLNAHLELANATVRVDDVRRMSLRASAVQGSNLDFNVIVVGTEDNQGSVPPPSASSVGLVWLIVAAAVAIIVLSAILFFYFYKTAARSQGKGGAAQEERTGTQPKHLDFTKPGGLILPAEPGNDAHEEDDERETLAIIIDACKESESELTQAVTLALDSLGIGFVEDEDMSSLAMAEAFADAGIELFEDDPRESALAMAGIEWYEDNGRVSVVSNEREPVWTDQRLVTAAEEAGISFKADDPEEPAMDDVLEL</sequence>
<reference evidence="2" key="1">
    <citation type="submission" date="2021-02" db="EMBL/GenBank/DDBJ databases">
        <authorList>
            <person name="Dougan E. K."/>
            <person name="Rhodes N."/>
            <person name="Thang M."/>
            <person name="Chan C."/>
        </authorList>
    </citation>
    <scope>NUCLEOTIDE SEQUENCE</scope>
</reference>
<proteinExistence type="predicted"/>